<keyword evidence="3" id="KW-1185">Reference proteome</keyword>
<reference evidence="2 3" key="1">
    <citation type="submission" date="2018-02" db="EMBL/GenBank/DDBJ databases">
        <title>Genomic Encyclopedia of Archaeal and Bacterial Type Strains, Phase II (KMG-II): from individual species to whole genera.</title>
        <authorList>
            <person name="Goeker M."/>
        </authorList>
    </citation>
    <scope>NUCLEOTIDE SEQUENCE [LARGE SCALE GENOMIC DNA]</scope>
    <source>
        <strain evidence="2 3">DSM 16809</strain>
    </source>
</reference>
<comment type="caution">
    <text evidence="2">The sequence shown here is derived from an EMBL/GenBank/DDBJ whole genome shotgun (WGS) entry which is preliminary data.</text>
</comment>
<protein>
    <recommendedName>
        <fullName evidence="4">Orphan protein</fullName>
    </recommendedName>
</protein>
<dbReference type="EMBL" id="PTJE01000002">
    <property type="protein sequence ID" value="PPK95544.1"/>
    <property type="molecule type" value="Genomic_DNA"/>
</dbReference>
<sequence>MKSITKRYIVPIAFLLAMTVQVNAQSRITTIKKDNRKTTTTITKTRTVTTPSRSTKGRIASNRVTYKTPKKKVISVRNVPNRTVVRHNGQNYYYSNNKYYTQSRGRYIVIAPKVGFRINVLPINYRTVRFNNHNYYNVNGIFYNQVDNEYEVIEPEIGTIVYELPDDYEKVVLDGETYYEYANVLYEKIQYDGTRAYEVVGIIDMN</sequence>
<dbReference type="Pfam" id="PF20125">
    <property type="entry name" value="DUF6515"/>
    <property type="match status" value="1"/>
</dbReference>
<dbReference type="OrthoDB" id="952191at2"/>
<proteinExistence type="predicted"/>
<evidence type="ECO:0000256" key="1">
    <source>
        <dbReference type="SAM" id="SignalP"/>
    </source>
</evidence>
<evidence type="ECO:0000313" key="2">
    <source>
        <dbReference type="EMBL" id="PPK95544.1"/>
    </source>
</evidence>
<feature type="chain" id="PRO_5015746283" description="Orphan protein" evidence="1">
    <location>
        <begin position="25"/>
        <end position="206"/>
    </location>
</feature>
<evidence type="ECO:0000313" key="3">
    <source>
        <dbReference type="Proteomes" id="UP000239002"/>
    </source>
</evidence>
<dbReference type="AlphaFoldDB" id="A0A2S6IMS8"/>
<name>A0A2S6IMS8_9FLAO</name>
<organism evidence="2 3">
    <name type="scientific">Nonlabens xylanidelens</name>
    <dbReference type="NCBI Taxonomy" id="191564"/>
    <lineage>
        <taxon>Bacteria</taxon>
        <taxon>Pseudomonadati</taxon>
        <taxon>Bacteroidota</taxon>
        <taxon>Flavobacteriia</taxon>
        <taxon>Flavobacteriales</taxon>
        <taxon>Flavobacteriaceae</taxon>
        <taxon>Nonlabens</taxon>
    </lineage>
</organism>
<feature type="signal peptide" evidence="1">
    <location>
        <begin position="1"/>
        <end position="24"/>
    </location>
</feature>
<dbReference type="InterPro" id="IPR045398">
    <property type="entry name" value="DUF6515"/>
</dbReference>
<evidence type="ECO:0008006" key="4">
    <source>
        <dbReference type="Google" id="ProtNLM"/>
    </source>
</evidence>
<keyword evidence="1" id="KW-0732">Signal</keyword>
<dbReference type="Proteomes" id="UP000239002">
    <property type="component" value="Unassembled WGS sequence"/>
</dbReference>
<gene>
    <name evidence="2" type="ORF">LY01_01132</name>
</gene>
<dbReference type="RefSeq" id="WP_104514853.1">
    <property type="nucleotide sequence ID" value="NZ_MQVW01000002.1"/>
</dbReference>
<accession>A0A2S6IMS8</accession>